<evidence type="ECO:0000256" key="5">
    <source>
        <dbReference type="ARBA" id="ARBA00022824"/>
    </source>
</evidence>
<evidence type="ECO:0000256" key="9">
    <source>
        <dbReference type="ARBA" id="ARBA00023136"/>
    </source>
</evidence>
<keyword evidence="10" id="KW-0175">Coiled coil</keyword>
<dbReference type="GO" id="GO:0006890">
    <property type="term" value="P:retrograde vesicle-mediated transport, Golgi to endoplasmic reticulum"/>
    <property type="evidence" value="ECO:0007669"/>
    <property type="project" value="TreeGrafter"/>
</dbReference>
<keyword evidence="9 12" id="KW-0472">Membrane</keyword>
<feature type="compositionally biased region" description="Low complexity" evidence="11">
    <location>
        <begin position="241"/>
        <end position="253"/>
    </location>
</feature>
<keyword evidence="8 12" id="KW-1133">Transmembrane helix</keyword>
<evidence type="ECO:0000313" key="14">
    <source>
        <dbReference type="Proteomes" id="UP001302676"/>
    </source>
</evidence>
<feature type="compositionally biased region" description="Low complexity" evidence="11">
    <location>
        <begin position="216"/>
        <end position="234"/>
    </location>
</feature>
<evidence type="ECO:0000256" key="7">
    <source>
        <dbReference type="ARBA" id="ARBA00022927"/>
    </source>
</evidence>
<keyword evidence="6" id="KW-0931">ER-Golgi transport</keyword>
<keyword evidence="4 12" id="KW-0812">Transmembrane</keyword>
<dbReference type="Proteomes" id="UP001302676">
    <property type="component" value="Unassembled WGS sequence"/>
</dbReference>
<keyword evidence="7" id="KW-0653">Protein transport</keyword>
<organism evidence="13 14">
    <name type="scientific">Dichotomopilus funicola</name>
    <dbReference type="NCBI Taxonomy" id="1934379"/>
    <lineage>
        <taxon>Eukaryota</taxon>
        <taxon>Fungi</taxon>
        <taxon>Dikarya</taxon>
        <taxon>Ascomycota</taxon>
        <taxon>Pezizomycotina</taxon>
        <taxon>Sordariomycetes</taxon>
        <taxon>Sordariomycetidae</taxon>
        <taxon>Sordariales</taxon>
        <taxon>Chaetomiaceae</taxon>
        <taxon>Dichotomopilus</taxon>
    </lineage>
</organism>
<feature type="coiled-coil region" evidence="10">
    <location>
        <begin position="53"/>
        <end position="103"/>
    </location>
</feature>
<dbReference type="AlphaFoldDB" id="A0AAN6V7T8"/>
<keyword evidence="14" id="KW-1185">Reference proteome</keyword>
<evidence type="ECO:0000256" key="11">
    <source>
        <dbReference type="SAM" id="MobiDB-lite"/>
    </source>
</evidence>
<accession>A0AAN6V7T8</accession>
<dbReference type="GO" id="GO:0015031">
    <property type="term" value="P:protein transport"/>
    <property type="evidence" value="ECO:0007669"/>
    <property type="project" value="UniProtKB-KW"/>
</dbReference>
<name>A0AAN6V7T8_9PEZI</name>
<feature type="compositionally biased region" description="Low complexity" evidence="11">
    <location>
        <begin position="265"/>
        <end position="274"/>
    </location>
</feature>
<evidence type="ECO:0000256" key="12">
    <source>
        <dbReference type="SAM" id="Phobius"/>
    </source>
</evidence>
<dbReference type="PANTHER" id="PTHR13050:SF7">
    <property type="entry name" value="VESICLE TRANSPORT PROTEIN USE1"/>
    <property type="match status" value="1"/>
</dbReference>
<feature type="compositionally biased region" description="Basic and acidic residues" evidence="11">
    <location>
        <begin position="120"/>
        <end position="130"/>
    </location>
</feature>
<comment type="caution">
    <text evidence="13">The sequence shown here is derived from an EMBL/GenBank/DDBJ whole genome shotgun (WGS) entry which is preliminary data.</text>
</comment>
<keyword evidence="3" id="KW-0813">Transport</keyword>
<keyword evidence="5" id="KW-0256">Endoplasmic reticulum</keyword>
<evidence type="ECO:0000256" key="3">
    <source>
        <dbReference type="ARBA" id="ARBA00022448"/>
    </source>
</evidence>
<comment type="subcellular location">
    <subcellularLocation>
        <location evidence="1">Endoplasmic reticulum membrane</location>
        <topology evidence="1">Single-pass type IV membrane protein</topology>
    </subcellularLocation>
</comment>
<evidence type="ECO:0008006" key="15">
    <source>
        <dbReference type="Google" id="ProtNLM"/>
    </source>
</evidence>
<dbReference type="EMBL" id="MU853562">
    <property type="protein sequence ID" value="KAK4146380.1"/>
    <property type="molecule type" value="Genomic_DNA"/>
</dbReference>
<sequence length="384" mass="42533">MARLIHGVTATPVPRRGADPQTDLTLLLTRLQRTILHADAEREARLRDSEFERDKARANVQYARSLLTKLEQEALTVKIHARRQDIQTDLVQKQEILDQLSERLSDLAEFAAAGRSRSGRSFEEGNKDGRDDDDDTSDGEDILADIIATPSESLESTQSADAPQESRGEPQTSHPPPQPQPQLDDKTDDPPNREPQQEQTTVTSQTLRPRHTPHAQSQSQNPPESQSHSPSQSHPHPPPTRASTTSSLLNTTQPTPPTTSPTSPPTTTTRSPTTAISTTEAILDHQRAEQDALSSSILRLASELKQSSHAFSASLEEDRELVDRAGRGLSKTGQDMEGVTRKMGMLTRMTEGEGWWGRLRLYGFIYGLMVVLVLVVFVLPKLRF</sequence>
<evidence type="ECO:0000256" key="8">
    <source>
        <dbReference type="ARBA" id="ARBA00022989"/>
    </source>
</evidence>
<evidence type="ECO:0000256" key="1">
    <source>
        <dbReference type="ARBA" id="ARBA00004163"/>
    </source>
</evidence>
<feature type="transmembrane region" description="Helical" evidence="12">
    <location>
        <begin position="359"/>
        <end position="379"/>
    </location>
</feature>
<dbReference type="PANTHER" id="PTHR13050">
    <property type="entry name" value="USE1-LIKE PROTEIN"/>
    <property type="match status" value="1"/>
</dbReference>
<dbReference type="GO" id="GO:0005789">
    <property type="term" value="C:endoplasmic reticulum membrane"/>
    <property type="evidence" value="ECO:0007669"/>
    <property type="project" value="UniProtKB-SubCell"/>
</dbReference>
<reference evidence="13" key="2">
    <citation type="submission" date="2023-05" db="EMBL/GenBank/DDBJ databases">
        <authorList>
            <consortium name="Lawrence Berkeley National Laboratory"/>
            <person name="Steindorff A."/>
            <person name="Hensen N."/>
            <person name="Bonometti L."/>
            <person name="Westerberg I."/>
            <person name="Brannstrom I.O."/>
            <person name="Guillou S."/>
            <person name="Cros-Aarteil S."/>
            <person name="Calhoun S."/>
            <person name="Haridas S."/>
            <person name="Kuo A."/>
            <person name="Mondo S."/>
            <person name="Pangilinan J."/>
            <person name="Riley R."/>
            <person name="Labutti K."/>
            <person name="Andreopoulos B."/>
            <person name="Lipzen A."/>
            <person name="Chen C."/>
            <person name="Yanf M."/>
            <person name="Daum C."/>
            <person name="Ng V."/>
            <person name="Clum A."/>
            <person name="Ohm R."/>
            <person name="Martin F."/>
            <person name="Silar P."/>
            <person name="Natvig D."/>
            <person name="Lalanne C."/>
            <person name="Gautier V."/>
            <person name="Ament-Velasquez S.L."/>
            <person name="Kruys A."/>
            <person name="Hutchinson M.I."/>
            <person name="Powell A.J."/>
            <person name="Barry K."/>
            <person name="Miller A.N."/>
            <person name="Grigoriev I.V."/>
            <person name="Debuchy R."/>
            <person name="Gladieux P."/>
            <person name="Thoren M.H."/>
            <person name="Johannesson H."/>
        </authorList>
    </citation>
    <scope>NUCLEOTIDE SEQUENCE</scope>
    <source>
        <strain evidence="13">CBS 141.50</strain>
    </source>
</reference>
<reference evidence="13" key="1">
    <citation type="journal article" date="2023" name="Mol. Phylogenet. Evol.">
        <title>Genome-scale phylogeny and comparative genomics of the fungal order Sordariales.</title>
        <authorList>
            <person name="Hensen N."/>
            <person name="Bonometti L."/>
            <person name="Westerberg I."/>
            <person name="Brannstrom I.O."/>
            <person name="Guillou S."/>
            <person name="Cros-Aarteil S."/>
            <person name="Calhoun S."/>
            <person name="Haridas S."/>
            <person name="Kuo A."/>
            <person name="Mondo S."/>
            <person name="Pangilinan J."/>
            <person name="Riley R."/>
            <person name="LaButti K."/>
            <person name="Andreopoulos B."/>
            <person name="Lipzen A."/>
            <person name="Chen C."/>
            <person name="Yan M."/>
            <person name="Daum C."/>
            <person name="Ng V."/>
            <person name="Clum A."/>
            <person name="Steindorff A."/>
            <person name="Ohm R.A."/>
            <person name="Martin F."/>
            <person name="Silar P."/>
            <person name="Natvig D.O."/>
            <person name="Lalanne C."/>
            <person name="Gautier V."/>
            <person name="Ament-Velasquez S.L."/>
            <person name="Kruys A."/>
            <person name="Hutchinson M.I."/>
            <person name="Powell A.J."/>
            <person name="Barry K."/>
            <person name="Miller A.N."/>
            <person name="Grigoriev I.V."/>
            <person name="Debuchy R."/>
            <person name="Gladieux P."/>
            <person name="Hiltunen Thoren M."/>
            <person name="Johannesson H."/>
        </authorList>
    </citation>
    <scope>NUCLEOTIDE SEQUENCE</scope>
    <source>
        <strain evidence="13">CBS 141.50</strain>
    </source>
</reference>
<evidence type="ECO:0000256" key="6">
    <source>
        <dbReference type="ARBA" id="ARBA00022892"/>
    </source>
</evidence>
<gene>
    <name evidence="13" type="ORF">C8A04DRAFT_25890</name>
</gene>
<feature type="compositionally biased region" description="Acidic residues" evidence="11">
    <location>
        <begin position="131"/>
        <end position="143"/>
    </location>
</feature>
<comment type="similarity">
    <text evidence="2">Belongs to the USE1 family.</text>
</comment>
<evidence type="ECO:0000313" key="13">
    <source>
        <dbReference type="EMBL" id="KAK4146380.1"/>
    </source>
</evidence>
<feature type="compositionally biased region" description="Polar residues" evidence="11">
    <location>
        <begin position="197"/>
        <end position="207"/>
    </location>
</feature>
<feature type="compositionally biased region" description="Basic and acidic residues" evidence="11">
    <location>
        <begin position="183"/>
        <end position="196"/>
    </location>
</feature>
<dbReference type="GO" id="GO:0031201">
    <property type="term" value="C:SNARE complex"/>
    <property type="evidence" value="ECO:0007669"/>
    <property type="project" value="TreeGrafter"/>
</dbReference>
<proteinExistence type="inferred from homology"/>
<protein>
    <recommendedName>
        <fullName evidence="15">Synaptobrevin</fullName>
    </recommendedName>
</protein>
<dbReference type="RefSeq" id="XP_062639751.1">
    <property type="nucleotide sequence ID" value="XM_062779733.1"/>
</dbReference>
<feature type="region of interest" description="Disordered" evidence="11">
    <location>
        <begin position="112"/>
        <end position="274"/>
    </location>
</feature>
<feature type="compositionally biased region" description="Polar residues" evidence="11">
    <location>
        <begin position="150"/>
        <end position="161"/>
    </location>
</feature>
<evidence type="ECO:0000256" key="4">
    <source>
        <dbReference type="ARBA" id="ARBA00022692"/>
    </source>
</evidence>
<evidence type="ECO:0000256" key="10">
    <source>
        <dbReference type="SAM" id="Coils"/>
    </source>
</evidence>
<dbReference type="GO" id="GO:0005484">
    <property type="term" value="F:SNAP receptor activity"/>
    <property type="evidence" value="ECO:0007669"/>
    <property type="project" value="TreeGrafter"/>
</dbReference>
<dbReference type="InterPro" id="IPR019150">
    <property type="entry name" value="Vesicle_transport_protein_Use1"/>
</dbReference>
<dbReference type="GeneID" id="87816346"/>
<evidence type="ECO:0000256" key="2">
    <source>
        <dbReference type="ARBA" id="ARBA00007891"/>
    </source>
</evidence>
<feature type="compositionally biased region" description="Pro residues" evidence="11">
    <location>
        <begin position="254"/>
        <end position="264"/>
    </location>
</feature>